<proteinExistence type="predicted"/>
<dbReference type="AlphaFoldDB" id="A0A1B0GP17"/>
<name>A0A1B0GP17_PHLPP</name>
<reference evidence="2" key="1">
    <citation type="submission" date="2022-08" db="UniProtKB">
        <authorList>
            <consortium name="EnsemblMetazoa"/>
        </authorList>
    </citation>
    <scope>IDENTIFICATION</scope>
    <source>
        <strain evidence="2">Israel</strain>
    </source>
</reference>
<dbReference type="Gene3D" id="1.10.540.10">
    <property type="entry name" value="Acyl-CoA dehydrogenase/oxidase, N-terminal domain"/>
    <property type="match status" value="1"/>
</dbReference>
<dbReference type="InterPro" id="IPR037069">
    <property type="entry name" value="AcylCoA_DH/ox_N_sf"/>
</dbReference>
<dbReference type="GO" id="GO:0050660">
    <property type="term" value="F:flavin adenine dinucleotide binding"/>
    <property type="evidence" value="ECO:0007669"/>
    <property type="project" value="InterPro"/>
</dbReference>
<dbReference type="InterPro" id="IPR013786">
    <property type="entry name" value="AcylCoA_DH/ox_N"/>
</dbReference>
<dbReference type="Proteomes" id="UP000092462">
    <property type="component" value="Unassembled WGS sequence"/>
</dbReference>
<dbReference type="Pfam" id="PF02771">
    <property type="entry name" value="Acyl-CoA_dh_N"/>
    <property type="match status" value="1"/>
</dbReference>
<accession>A0A1B0GP17</accession>
<dbReference type="VEuPathDB" id="VectorBase:PPAPM1_004920"/>
<evidence type="ECO:0000313" key="2">
    <source>
        <dbReference type="EnsemblMetazoa" id="PPAI006425-PA"/>
    </source>
</evidence>
<evidence type="ECO:0000259" key="1">
    <source>
        <dbReference type="Pfam" id="PF02771"/>
    </source>
</evidence>
<dbReference type="VEuPathDB" id="VectorBase:PPAI006425"/>
<evidence type="ECO:0000313" key="3">
    <source>
        <dbReference type="Proteomes" id="UP000092462"/>
    </source>
</evidence>
<organism evidence="2 3">
    <name type="scientific">Phlebotomus papatasi</name>
    <name type="common">Sandfly</name>
    <dbReference type="NCBI Taxonomy" id="29031"/>
    <lineage>
        <taxon>Eukaryota</taxon>
        <taxon>Metazoa</taxon>
        <taxon>Ecdysozoa</taxon>
        <taxon>Arthropoda</taxon>
        <taxon>Hexapoda</taxon>
        <taxon>Insecta</taxon>
        <taxon>Pterygota</taxon>
        <taxon>Neoptera</taxon>
        <taxon>Endopterygota</taxon>
        <taxon>Diptera</taxon>
        <taxon>Nematocera</taxon>
        <taxon>Psychodoidea</taxon>
        <taxon>Psychodidae</taxon>
        <taxon>Phlebotomus</taxon>
        <taxon>Phlebotomus</taxon>
    </lineage>
</organism>
<keyword evidence="3" id="KW-1185">Reference proteome</keyword>
<dbReference type="EMBL" id="AJVK01033025">
    <property type="status" value="NOT_ANNOTATED_CDS"/>
    <property type="molecule type" value="Genomic_DNA"/>
</dbReference>
<dbReference type="EnsemblMetazoa" id="PPAI006425-RA">
    <property type="protein sequence ID" value="PPAI006425-PA"/>
    <property type="gene ID" value="PPAI006425"/>
</dbReference>
<sequence length="71" mass="8458">MLLRHILRSTLQKPVTRMGFQSLRSMSHYPIDENLYGLSSEQQQLRQTVFNFLQKELAPYAQEIDKENNFK</sequence>
<protein>
    <recommendedName>
        <fullName evidence="1">Acyl-CoA dehydrogenase/oxidase N-terminal domain-containing protein</fullName>
    </recommendedName>
</protein>
<feature type="domain" description="Acyl-CoA dehydrogenase/oxidase N-terminal" evidence="1">
    <location>
        <begin position="40"/>
        <end position="70"/>
    </location>
</feature>
<dbReference type="GO" id="GO:0016627">
    <property type="term" value="F:oxidoreductase activity, acting on the CH-CH group of donors"/>
    <property type="evidence" value="ECO:0007669"/>
    <property type="project" value="InterPro"/>
</dbReference>